<dbReference type="InterPro" id="IPR006034">
    <property type="entry name" value="Asparaginase/glutaminase-like"/>
</dbReference>
<organism evidence="5 6">
    <name type="scientific">Hermanssonia centrifuga</name>
    <dbReference type="NCBI Taxonomy" id="98765"/>
    <lineage>
        <taxon>Eukaryota</taxon>
        <taxon>Fungi</taxon>
        <taxon>Dikarya</taxon>
        <taxon>Basidiomycota</taxon>
        <taxon>Agaricomycotina</taxon>
        <taxon>Agaricomycetes</taxon>
        <taxon>Polyporales</taxon>
        <taxon>Meruliaceae</taxon>
        <taxon>Hermanssonia</taxon>
    </lineage>
</organism>
<dbReference type="InterPro" id="IPR040919">
    <property type="entry name" value="Asparaginase_C"/>
</dbReference>
<keyword evidence="2" id="KW-0378">Hydrolase</keyword>
<reference evidence="5 6" key="1">
    <citation type="submission" date="2018-02" db="EMBL/GenBank/DDBJ databases">
        <title>Genome sequence of the basidiomycete white-rot fungus Phlebia centrifuga.</title>
        <authorList>
            <person name="Granchi Z."/>
            <person name="Peng M."/>
            <person name="de Vries R.P."/>
            <person name="Hilden K."/>
            <person name="Makela M.R."/>
            <person name="Grigoriev I."/>
            <person name="Riley R."/>
        </authorList>
    </citation>
    <scope>NUCLEOTIDE SEQUENCE [LARGE SCALE GENOMIC DNA]</scope>
    <source>
        <strain evidence="5 6">FBCC195</strain>
    </source>
</reference>
<dbReference type="PROSITE" id="PS51732">
    <property type="entry name" value="ASN_GLN_ASE_3"/>
    <property type="match status" value="1"/>
</dbReference>
<evidence type="ECO:0000259" key="4">
    <source>
        <dbReference type="Pfam" id="PF17763"/>
    </source>
</evidence>
<dbReference type="EC" id="3.5.1.1" evidence="1"/>
<keyword evidence="6" id="KW-1185">Reference proteome</keyword>
<dbReference type="Gene3D" id="3.40.50.40">
    <property type="match status" value="1"/>
</dbReference>
<dbReference type="OrthoDB" id="542841at2759"/>
<dbReference type="Proteomes" id="UP000186601">
    <property type="component" value="Unassembled WGS sequence"/>
</dbReference>
<dbReference type="InterPro" id="IPR036770">
    <property type="entry name" value="Ankyrin_rpt-contain_sf"/>
</dbReference>
<feature type="domain" description="Asparaginase/glutaminase C-terminal" evidence="4">
    <location>
        <begin position="24"/>
        <end position="136"/>
    </location>
</feature>
<dbReference type="SUPFAM" id="SSF48403">
    <property type="entry name" value="Ankyrin repeat"/>
    <property type="match status" value="1"/>
</dbReference>
<evidence type="ECO:0000313" key="5">
    <source>
        <dbReference type="EMBL" id="PSR77398.1"/>
    </source>
</evidence>
<feature type="repeat" description="ANK" evidence="3">
    <location>
        <begin position="308"/>
        <end position="340"/>
    </location>
</feature>
<feature type="repeat" description="ANK" evidence="3">
    <location>
        <begin position="275"/>
        <end position="307"/>
    </location>
</feature>
<dbReference type="STRING" id="98765.A0A2R6NV56"/>
<name>A0A2R6NV56_9APHY</name>
<dbReference type="FunFam" id="3.40.50.40:FF:000001">
    <property type="entry name" value="L-asparaginase 1"/>
    <property type="match status" value="1"/>
</dbReference>
<evidence type="ECO:0000313" key="6">
    <source>
        <dbReference type="Proteomes" id="UP000186601"/>
    </source>
</evidence>
<dbReference type="InterPro" id="IPR027473">
    <property type="entry name" value="L-asparaginase_C"/>
</dbReference>
<dbReference type="SMART" id="SM00870">
    <property type="entry name" value="Asparaginase"/>
    <property type="match status" value="1"/>
</dbReference>
<dbReference type="Pfam" id="PF17763">
    <property type="entry name" value="Asparaginase_C"/>
    <property type="match status" value="1"/>
</dbReference>
<proteinExistence type="predicted"/>
<dbReference type="GO" id="GO:0004067">
    <property type="term" value="F:asparaginase activity"/>
    <property type="evidence" value="ECO:0007669"/>
    <property type="project" value="UniProtKB-UniRule"/>
</dbReference>
<protein>
    <recommendedName>
        <fullName evidence="1">asparaginase</fullName>
        <ecNumber evidence="1">3.5.1.1</ecNumber>
    </recommendedName>
</protein>
<dbReference type="AlphaFoldDB" id="A0A2R6NV56"/>
<evidence type="ECO:0000256" key="1">
    <source>
        <dbReference type="ARBA" id="ARBA00012920"/>
    </source>
</evidence>
<evidence type="ECO:0000256" key="2">
    <source>
        <dbReference type="ARBA" id="ARBA00022801"/>
    </source>
</evidence>
<dbReference type="SMART" id="SM00248">
    <property type="entry name" value="ANK"/>
    <property type="match status" value="2"/>
</dbReference>
<dbReference type="GO" id="GO:0009066">
    <property type="term" value="P:aspartate family amino acid metabolic process"/>
    <property type="evidence" value="ECO:0007669"/>
    <property type="project" value="UniProtKB-ARBA"/>
</dbReference>
<dbReference type="PIRSF" id="PIRSF500176">
    <property type="entry name" value="L_ASNase"/>
    <property type="match status" value="1"/>
</dbReference>
<dbReference type="PANTHER" id="PTHR11707">
    <property type="entry name" value="L-ASPARAGINASE"/>
    <property type="match status" value="1"/>
</dbReference>
<dbReference type="SUPFAM" id="SSF53774">
    <property type="entry name" value="Glutaminase/Asparaginase"/>
    <property type="match status" value="1"/>
</dbReference>
<dbReference type="InterPro" id="IPR036152">
    <property type="entry name" value="Asp/glu_Ase-like_sf"/>
</dbReference>
<sequence>MSPHVGKIAQFTLVTDFTIILMHIATLRLFPGITAATIRAFLMPPIRGVVLETFGAGNAPQRADLMDALKDACDRGVVVVAISQCAKGSVSADYETGISLLKVGVVSGGDMTPECALTKLGYLLSKPELSVQQVRGLLGTPLRGELTLPTSNLPRSLSQAGIDESLENIHGVLSQVLRLSAKRQNIPNITVSPTSPDKPVSDDSIAAWSWTAAEAASTEAALLPFLMHLAVAKDDAEGLAFCLRDSEVATEDAEAQEMKGATIIGGVANCIDPASGRSPLHVAALNGSIRCTNALLKAGALVHLRDSLGHTALYYAARQGHESIVDYLVKAGANFGGSDIEGGFVSLIAKKALHAHDERALRIWTKAGAQP</sequence>
<dbReference type="PIRSF" id="PIRSF001220">
    <property type="entry name" value="L-ASNase_gatD"/>
    <property type="match status" value="1"/>
</dbReference>
<dbReference type="Pfam" id="PF12796">
    <property type="entry name" value="Ank_2"/>
    <property type="match status" value="1"/>
</dbReference>
<dbReference type="Gene3D" id="1.25.40.20">
    <property type="entry name" value="Ankyrin repeat-containing domain"/>
    <property type="match status" value="1"/>
</dbReference>
<keyword evidence="3" id="KW-0040">ANK repeat</keyword>
<comment type="caution">
    <text evidence="5">The sequence shown here is derived from an EMBL/GenBank/DDBJ whole genome shotgun (WGS) entry which is preliminary data.</text>
</comment>
<gene>
    <name evidence="5" type="ORF">PHLCEN_2v7921</name>
</gene>
<dbReference type="PROSITE" id="PS50297">
    <property type="entry name" value="ANK_REP_REGION"/>
    <property type="match status" value="2"/>
</dbReference>
<dbReference type="PROSITE" id="PS50088">
    <property type="entry name" value="ANK_REPEAT"/>
    <property type="match status" value="2"/>
</dbReference>
<dbReference type="PANTHER" id="PTHR11707:SF28">
    <property type="entry name" value="60 KDA LYSOPHOSPHOLIPASE"/>
    <property type="match status" value="1"/>
</dbReference>
<dbReference type="EMBL" id="MLYV02000795">
    <property type="protein sequence ID" value="PSR77398.1"/>
    <property type="molecule type" value="Genomic_DNA"/>
</dbReference>
<evidence type="ECO:0000256" key="3">
    <source>
        <dbReference type="PROSITE-ProRule" id="PRU00023"/>
    </source>
</evidence>
<dbReference type="InterPro" id="IPR002110">
    <property type="entry name" value="Ankyrin_rpt"/>
</dbReference>
<accession>A0A2R6NV56</accession>